<keyword evidence="5 8" id="KW-0812">Transmembrane</keyword>
<evidence type="ECO:0000256" key="8">
    <source>
        <dbReference type="SAM" id="Phobius"/>
    </source>
</evidence>
<keyword evidence="6 8" id="KW-1133">Transmembrane helix</keyword>
<keyword evidence="11" id="KW-1185">Reference proteome</keyword>
<evidence type="ECO:0000256" key="5">
    <source>
        <dbReference type="ARBA" id="ARBA00022692"/>
    </source>
</evidence>
<feature type="transmembrane region" description="Helical" evidence="8">
    <location>
        <begin position="247"/>
        <end position="265"/>
    </location>
</feature>
<feature type="transmembrane region" description="Helical" evidence="8">
    <location>
        <begin position="297"/>
        <end position="317"/>
    </location>
</feature>
<evidence type="ECO:0000256" key="2">
    <source>
        <dbReference type="ARBA" id="ARBA00022448"/>
    </source>
</evidence>
<feature type="transmembrane region" description="Helical" evidence="8">
    <location>
        <begin position="80"/>
        <end position="108"/>
    </location>
</feature>
<sequence>MRSFFLKKGVNLSVKTYGVTALSYMALGLFASLIIGLIIQTIGQQFGIAFFENMGALAISLMGPAIGVAVAYGLQAPPLVVFSAVATGAAGAELGGPAGAFIAALVSVELGKLISKETRLDIIVTPLVTIIAGYGTAQLLGPGIQAFMTGFGDLIVWATERQPLIMGILVAGLMGLALTAPISSAAIAIILDLNGIAAGAATVGCAAQMVGFAASSFRENKFSGLAALGIGTSMLQVPNVVRRPLILIPPTVAGMVVAPFSTMVFMMENNAAGAGMGTSGLVGQIMTFQTMGFSFEVLGAVLLLHVVAPALISLGLSEWMRKRNWIRMGDMKIREG</sequence>
<evidence type="ECO:0000313" key="10">
    <source>
        <dbReference type="EMBL" id="SDX01585.1"/>
    </source>
</evidence>
<dbReference type="AlphaFoldDB" id="A0A1H2Y9F0"/>
<gene>
    <name evidence="10" type="ORF">SAMN05421781_0011</name>
</gene>
<proteinExistence type="predicted"/>
<evidence type="ECO:0000256" key="4">
    <source>
        <dbReference type="ARBA" id="ARBA00022597"/>
    </source>
</evidence>
<dbReference type="PANTHER" id="PTHR40063">
    <property type="entry name" value="MEMBRANE PROTEIN-RELATED"/>
    <property type="match status" value="1"/>
</dbReference>
<dbReference type="InterPro" id="IPR003352">
    <property type="entry name" value="PTS_EIIC"/>
</dbReference>
<protein>
    <recommendedName>
        <fullName evidence="9">Phosphotransferase system EIIC domain-containing protein</fullName>
    </recommendedName>
</protein>
<feature type="transmembrane region" description="Helical" evidence="8">
    <location>
        <begin position="120"/>
        <end position="137"/>
    </location>
</feature>
<evidence type="ECO:0000313" key="11">
    <source>
        <dbReference type="Proteomes" id="UP000199488"/>
    </source>
</evidence>
<name>A0A1H2Y9F0_9BACI</name>
<evidence type="ECO:0000256" key="1">
    <source>
        <dbReference type="ARBA" id="ARBA00004651"/>
    </source>
</evidence>
<dbReference type="Pfam" id="PF13303">
    <property type="entry name" value="PTS_EIIC_2"/>
    <property type="match status" value="1"/>
</dbReference>
<dbReference type="Proteomes" id="UP000199488">
    <property type="component" value="Unassembled WGS sequence"/>
</dbReference>
<keyword evidence="7 8" id="KW-0472">Membrane</keyword>
<feature type="transmembrane region" description="Helical" evidence="8">
    <location>
        <begin position="54"/>
        <end position="74"/>
    </location>
</feature>
<evidence type="ECO:0000256" key="3">
    <source>
        <dbReference type="ARBA" id="ARBA00022475"/>
    </source>
</evidence>
<dbReference type="RefSeq" id="WP_091616837.1">
    <property type="nucleotide sequence ID" value="NZ_FNNC01000010.1"/>
</dbReference>
<dbReference type="GO" id="GO:0009401">
    <property type="term" value="P:phosphoenolpyruvate-dependent sugar phosphotransferase system"/>
    <property type="evidence" value="ECO:0007669"/>
    <property type="project" value="InterPro"/>
</dbReference>
<feature type="transmembrane region" description="Helical" evidence="8">
    <location>
        <begin position="20"/>
        <end position="42"/>
    </location>
</feature>
<organism evidence="10 11">
    <name type="scientific">Marinococcus luteus</name>
    <dbReference type="NCBI Taxonomy" id="1122204"/>
    <lineage>
        <taxon>Bacteria</taxon>
        <taxon>Bacillati</taxon>
        <taxon>Bacillota</taxon>
        <taxon>Bacilli</taxon>
        <taxon>Bacillales</taxon>
        <taxon>Bacillaceae</taxon>
        <taxon>Marinococcus</taxon>
    </lineage>
</organism>
<reference evidence="10 11" key="1">
    <citation type="submission" date="2016-10" db="EMBL/GenBank/DDBJ databases">
        <authorList>
            <person name="de Groot N.N."/>
        </authorList>
    </citation>
    <scope>NUCLEOTIDE SEQUENCE [LARGE SCALE GENOMIC DNA]</scope>
    <source>
        <strain evidence="10 11">DSM 23126</strain>
    </source>
</reference>
<evidence type="ECO:0000256" key="7">
    <source>
        <dbReference type="ARBA" id="ARBA00023136"/>
    </source>
</evidence>
<feature type="transmembrane region" description="Helical" evidence="8">
    <location>
        <begin position="196"/>
        <end position="215"/>
    </location>
</feature>
<dbReference type="GO" id="GO:0008982">
    <property type="term" value="F:protein-N(PI)-phosphohistidine-sugar phosphotransferase activity"/>
    <property type="evidence" value="ECO:0007669"/>
    <property type="project" value="InterPro"/>
</dbReference>
<accession>A0A1H2Y9F0</accession>
<evidence type="ECO:0000256" key="6">
    <source>
        <dbReference type="ARBA" id="ARBA00022989"/>
    </source>
</evidence>
<evidence type="ECO:0000259" key="9">
    <source>
        <dbReference type="Pfam" id="PF13303"/>
    </source>
</evidence>
<dbReference type="PANTHER" id="PTHR40063:SF1">
    <property type="entry name" value="MEMBRANE PROTEIN"/>
    <property type="match status" value="1"/>
</dbReference>
<dbReference type="GO" id="GO:0005886">
    <property type="term" value="C:plasma membrane"/>
    <property type="evidence" value="ECO:0007669"/>
    <property type="project" value="UniProtKB-SubCell"/>
</dbReference>
<comment type="subcellular location">
    <subcellularLocation>
        <location evidence="1">Cell membrane</location>
        <topology evidence="1">Multi-pass membrane protein</topology>
    </subcellularLocation>
</comment>
<dbReference type="STRING" id="1122204.SAMN05421781_0011"/>
<keyword evidence="4" id="KW-0762">Sugar transport</keyword>
<dbReference type="EMBL" id="FNNC01000010">
    <property type="protein sequence ID" value="SDX01585.1"/>
    <property type="molecule type" value="Genomic_DNA"/>
</dbReference>
<keyword evidence="2" id="KW-0813">Transport</keyword>
<keyword evidence="3" id="KW-1003">Cell membrane</keyword>
<feature type="domain" description="Phosphotransferase system EIIC" evidence="9">
    <location>
        <begin position="21"/>
        <end position="333"/>
    </location>
</feature>
<feature type="transmembrane region" description="Helical" evidence="8">
    <location>
        <begin position="166"/>
        <end position="190"/>
    </location>
</feature>
<dbReference type="OrthoDB" id="396983at2"/>